<feature type="region of interest" description="Disordered" evidence="1">
    <location>
        <begin position="1"/>
        <end position="30"/>
    </location>
</feature>
<proteinExistence type="predicted"/>
<sequence length="254" mass="25401">MARRDREGMRAGATGATGSGGGVGTNGAGVTGSNKSVAAAMVAATPIGISPDGGGITGYQDGSGIGSGLLRPSGAGSVLRRKTAIPYKNEGWSGIGGRGASMMTTDDVDATGSGNTKLSELVPRFLRLSALIAAELGREIREAGIGFSTLPPAATMAEATTLGRSGQQQGQGQGMTMNPATPSQMGTAVSGSAGGVSRSPSLATATTPRLQAQRRMSSSQNQNQNPNLVPGPSPRLNPNRNPSNLGKGNNGPLW</sequence>
<dbReference type="AlphaFoldDB" id="A0A4S8L4T0"/>
<gene>
    <name evidence="2" type="ORF">K435DRAFT_807382</name>
</gene>
<feature type="compositionally biased region" description="Polar residues" evidence="1">
    <location>
        <begin position="175"/>
        <end position="187"/>
    </location>
</feature>
<dbReference type="Proteomes" id="UP000297245">
    <property type="component" value="Unassembled WGS sequence"/>
</dbReference>
<feature type="compositionally biased region" description="Polar residues" evidence="1">
    <location>
        <begin position="198"/>
        <end position="216"/>
    </location>
</feature>
<protein>
    <submittedName>
        <fullName evidence="2">Uncharacterized protein</fullName>
    </submittedName>
</protein>
<feature type="compositionally biased region" description="Low complexity" evidence="1">
    <location>
        <begin position="188"/>
        <end position="197"/>
    </location>
</feature>
<accession>A0A4S8L4T0</accession>
<feature type="region of interest" description="Disordered" evidence="1">
    <location>
        <begin position="159"/>
        <end position="254"/>
    </location>
</feature>
<feature type="compositionally biased region" description="Gly residues" evidence="1">
    <location>
        <begin position="15"/>
        <end position="30"/>
    </location>
</feature>
<organism evidence="2 3">
    <name type="scientific">Dendrothele bispora (strain CBS 962.96)</name>
    <dbReference type="NCBI Taxonomy" id="1314807"/>
    <lineage>
        <taxon>Eukaryota</taxon>
        <taxon>Fungi</taxon>
        <taxon>Dikarya</taxon>
        <taxon>Basidiomycota</taxon>
        <taxon>Agaricomycotina</taxon>
        <taxon>Agaricomycetes</taxon>
        <taxon>Agaricomycetidae</taxon>
        <taxon>Agaricales</taxon>
        <taxon>Agaricales incertae sedis</taxon>
        <taxon>Dendrothele</taxon>
    </lineage>
</organism>
<evidence type="ECO:0000313" key="2">
    <source>
        <dbReference type="EMBL" id="THU83582.1"/>
    </source>
</evidence>
<name>A0A4S8L4T0_DENBC</name>
<feature type="compositionally biased region" description="Low complexity" evidence="1">
    <location>
        <begin position="236"/>
        <end position="246"/>
    </location>
</feature>
<dbReference type="EMBL" id="ML179653">
    <property type="protein sequence ID" value="THU83582.1"/>
    <property type="molecule type" value="Genomic_DNA"/>
</dbReference>
<keyword evidence="3" id="KW-1185">Reference proteome</keyword>
<evidence type="ECO:0000256" key="1">
    <source>
        <dbReference type="SAM" id="MobiDB-lite"/>
    </source>
</evidence>
<reference evidence="2 3" key="1">
    <citation type="journal article" date="2019" name="Nat. Ecol. Evol.">
        <title>Megaphylogeny resolves global patterns of mushroom evolution.</title>
        <authorList>
            <person name="Varga T."/>
            <person name="Krizsan K."/>
            <person name="Foldi C."/>
            <person name="Dima B."/>
            <person name="Sanchez-Garcia M."/>
            <person name="Sanchez-Ramirez S."/>
            <person name="Szollosi G.J."/>
            <person name="Szarkandi J.G."/>
            <person name="Papp V."/>
            <person name="Albert L."/>
            <person name="Andreopoulos W."/>
            <person name="Angelini C."/>
            <person name="Antonin V."/>
            <person name="Barry K.W."/>
            <person name="Bougher N.L."/>
            <person name="Buchanan P."/>
            <person name="Buyck B."/>
            <person name="Bense V."/>
            <person name="Catcheside P."/>
            <person name="Chovatia M."/>
            <person name="Cooper J."/>
            <person name="Damon W."/>
            <person name="Desjardin D."/>
            <person name="Finy P."/>
            <person name="Geml J."/>
            <person name="Haridas S."/>
            <person name="Hughes K."/>
            <person name="Justo A."/>
            <person name="Karasinski D."/>
            <person name="Kautmanova I."/>
            <person name="Kiss B."/>
            <person name="Kocsube S."/>
            <person name="Kotiranta H."/>
            <person name="LaButti K.M."/>
            <person name="Lechner B.E."/>
            <person name="Liimatainen K."/>
            <person name="Lipzen A."/>
            <person name="Lukacs Z."/>
            <person name="Mihaltcheva S."/>
            <person name="Morgado L.N."/>
            <person name="Niskanen T."/>
            <person name="Noordeloos M.E."/>
            <person name="Ohm R.A."/>
            <person name="Ortiz-Santana B."/>
            <person name="Ovrebo C."/>
            <person name="Racz N."/>
            <person name="Riley R."/>
            <person name="Savchenko A."/>
            <person name="Shiryaev A."/>
            <person name="Soop K."/>
            <person name="Spirin V."/>
            <person name="Szebenyi C."/>
            <person name="Tomsovsky M."/>
            <person name="Tulloss R.E."/>
            <person name="Uehling J."/>
            <person name="Grigoriev I.V."/>
            <person name="Vagvolgyi C."/>
            <person name="Papp T."/>
            <person name="Martin F.M."/>
            <person name="Miettinen O."/>
            <person name="Hibbett D.S."/>
            <person name="Nagy L.G."/>
        </authorList>
    </citation>
    <scope>NUCLEOTIDE SEQUENCE [LARGE SCALE GENOMIC DNA]</scope>
    <source>
        <strain evidence="2 3">CBS 962.96</strain>
    </source>
</reference>
<dbReference type="OrthoDB" id="2534923at2759"/>
<evidence type="ECO:0000313" key="3">
    <source>
        <dbReference type="Proteomes" id="UP000297245"/>
    </source>
</evidence>